<keyword evidence="1" id="KW-0472">Membrane</keyword>
<keyword evidence="1" id="KW-1133">Transmembrane helix</keyword>
<feature type="transmembrane region" description="Helical" evidence="1">
    <location>
        <begin position="12"/>
        <end position="28"/>
    </location>
</feature>
<name>A0A918PQS1_9CAUL</name>
<evidence type="ECO:0000313" key="3">
    <source>
        <dbReference type="Proteomes" id="UP000662572"/>
    </source>
</evidence>
<accession>A0A918PQS1</accession>
<dbReference type="AlphaFoldDB" id="A0A918PQS1"/>
<evidence type="ECO:0000256" key="1">
    <source>
        <dbReference type="SAM" id="Phobius"/>
    </source>
</evidence>
<feature type="transmembrane region" description="Helical" evidence="1">
    <location>
        <begin position="48"/>
        <end position="68"/>
    </location>
</feature>
<sequence>MKSKPGYLSRLRYVLLALPLAVILYTIVGIEIRNALIGLVINSTNDGWVFTGVNILYYALVFPLMAVAALRSRALGWSPWLVLPMGFGVLIRYCSWWLFSDIAPQTWDMPPGSFEAMELMRVYGMCFVLLLAVWPERKARLAMAV</sequence>
<comment type="caution">
    <text evidence="2">The sequence shown here is derived from an EMBL/GenBank/DDBJ whole genome shotgun (WGS) entry which is preliminary data.</text>
</comment>
<dbReference type="Proteomes" id="UP000662572">
    <property type="component" value="Unassembled WGS sequence"/>
</dbReference>
<dbReference type="EMBL" id="BMZB01000001">
    <property type="protein sequence ID" value="GGZ19835.1"/>
    <property type="molecule type" value="Genomic_DNA"/>
</dbReference>
<dbReference type="RefSeq" id="WP_189484379.1">
    <property type="nucleotide sequence ID" value="NZ_BMZB01000001.1"/>
</dbReference>
<protein>
    <submittedName>
        <fullName evidence="2">Uncharacterized protein</fullName>
    </submittedName>
</protein>
<proteinExistence type="predicted"/>
<feature type="transmembrane region" description="Helical" evidence="1">
    <location>
        <begin position="119"/>
        <end position="135"/>
    </location>
</feature>
<evidence type="ECO:0000313" key="2">
    <source>
        <dbReference type="EMBL" id="GGZ19835.1"/>
    </source>
</evidence>
<keyword evidence="3" id="KW-1185">Reference proteome</keyword>
<keyword evidence="1" id="KW-0812">Transmembrane</keyword>
<organism evidence="2 3">
    <name type="scientific">Asticcacaulis endophyticus</name>
    <dbReference type="NCBI Taxonomy" id="1395890"/>
    <lineage>
        <taxon>Bacteria</taxon>
        <taxon>Pseudomonadati</taxon>
        <taxon>Pseudomonadota</taxon>
        <taxon>Alphaproteobacteria</taxon>
        <taxon>Caulobacterales</taxon>
        <taxon>Caulobacteraceae</taxon>
        <taxon>Asticcacaulis</taxon>
    </lineage>
</organism>
<reference evidence="2" key="2">
    <citation type="submission" date="2020-09" db="EMBL/GenBank/DDBJ databases">
        <authorList>
            <person name="Sun Q."/>
            <person name="Kim S."/>
        </authorList>
    </citation>
    <scope>NUCLEOTIDE SEQUENCE</scope>
    <source>
        <strain evidence="2">KCTC 32296</strain>
    </source>
</reference>
<reference evidence="2" key="1">
    <citation type="journal article" date="2014" name="Int. J. Syst. Evol. Microbiol.">
        <title>Complete genome sequence of Corynebacterium casei LMG S-19264T (=DSM 44701T), isolated from a smear-ripened cheese.</title>
        <authorList>
            <consortium name="US DOE Joint Genome Institute (JGI-PGF)"/>
            <person name="Walter F."/>
            <person name="Albersmeier A."/>
            <person name="Kalinowski J."/>
            <person name="Ruckert C."/>
        </authorList>
    </citation>
    <scope>NUCLEOTIDE SEQUENCE</scope>
    <source>
        <strain evidence="2">KCTC 32296</strain>
    </source>
</reference>
<gene>
    <name evidence="2" type="ORF">GCM10011273_00480</name>
</gene>
<feature type="transmembrane region" description="Helical" evidence="1">
    <location>
        <begin position="80"/>
        <end position="99"/>
    </location>
</feature>